<dbReference type="InterPro" id="IPR006427">
    <property type="entry name" value="Portal_HK97"/>
</dbReference>
<gene>
    <name evidence="2" type="ORF">V2S66_32995</name>
</gene>
<dbReference type="InterPro" id="IPR006944">
    <property type="entry name" value="Phage/GTA_portal"/>
</dbReference>
<dbReference type="Pfam" id="PF04860">
    <property type="entry name" value="Phage_portal"/>
    <property type="match status" value="1"/>
</dbReference>
<proteinExistence type="predicted"/>
<comment type="caution">
    <text evidence="2">The sequence shown here is derived from an EMBL/GenBank/DDBJ whole genome shotgun (WGS) entry which is preliminary data.</text>
</comment>
<evidence type="ECO:0000313" key="2">
    <source>
        <dbReference type="EMBL" id="MEE4546769.1"/>
    </source>
</evidence>
<name>A0ABU7PNF6_9ACTN</name>
<accession>A0ABU7PNF6</accession>
<evidence type="ECO:0000256" key="1">
    <source>
        <dbReference type="SAM" id="MobiDB-lite"/>
    </source>
</evidence>
<keyword evidence="3" id="KW-1185">Reference proteome</keyword>
<feature type="compositionally biased region" description="Pro residues" evidence="1">
    <location>
        <begin position="399"/>
        <end position="409"/>
    </location>
</feature>
<dbReference type="Proteomes" id="UP001344658">
    <property type="component" value="Unassembled WGS sequence"/>
</dbReference>
<evidence type="ECO:0000313" key="3">
    <source>
        <dbReference type="Proteomes" id="UP001344658"/>
    </source>
</evidence>
<feature type="region of interest" description="Disordered" evidence="1">
    <location>
        <begin position="369"/>
        <end position="409"/>
    </location>
</feature>
<sequence length="409" mass="43419">MSLLRRAVRAAGREFGDSSIPTNGSLAHMTASGVPINDQSAMKLISVYASVRILANTLAGLPMYAMQQRDGIRVKTDQQPSIVVDPFGGASTAAWPTRRDGKKQLVVSTALDGNGYAVVTARDWLFRPTRLAVCHPASVKVDYDKETGARVYDVNRVRIDTVDMVHVMGMSMPGALTGMSPIAYARQAIGLGLAAEEFGARWFGDGAHLTGVIEVDADLDKAGARRMKEAWEASHSGLKNAHASGILSGGAKWKPISVAPEDAQFLGTRAAANLDAAMLYGVPPHMLGQVDRTTSWGTGIEQQTLGFLAFTMDDWLCMFEDAWTGMLPRGQSAVFDTKKLLRTDTAGRMAAAVQARTASVATVNELRADENRPPVEGGDNIFAPLNSAHTDTGGEPGAGDPPPKGGPDA</sequence>
<dbReference type="RefSeq" id="WP_330800541.1">
    <property type="nucleotide sequence ID" value="NZ_JAZEWV010000053.1"/>
</dbReference>
<reference evidence="2 3" key="1">
    <citation type="submission" date="2023-12" db="EMBL/GenBank/DDBJ databases">
        <title>Streptomyces sp. V4-01.</title>
        <authorList>
            <person name="Somphong A."/>
            <person name="Phongsopitanun W."/>
        </authorList>
    </citation>
    <scope>NUCLEOTIDE SEQUENCE [LARGE SCALE GENOMIC DNA]</scope>
    <source>
        <strain evidence="2 3">V4-01</strain>
    </source>
</reference>
<dbReference type="NCBIfam" id="TIGR01537">
    <property type="entry name" value="portal_HK97"/>
    <property type="match status" value="1"/>
</dbReference>
<protein>
    <submittedName>
        <fullName evidence="2">Phage portal protein</fullName>
    </submittedName>
</protein>
<dbReference type="EMBL" id="JAZEWV010000053">
    <property type="protein sequence ID" value="MEE4546769.1"/>
    <property type="molecule type" value="Genomic_DNA"/>
</dbReference>
<organism evidence="2 3">
    <name type="scientific">Actinacidiphila polyblastidii</name>
    <dbReference type="NCBI Taxonomy" id="3110430"/>
    <lineage>
        <taxon>Bacteria</taxon>
        <taxon>Bacillati</taxon>
        <taxon>Actinomycetota</taxon>
        <taxon>Actinomycetes</taxon>
        <taxon>Kitasatosporales</taxon>
        <taxon>Streptomycetaceae</taxon>
        <taxon>Actinacidiphila</taxon>
    </lineage>
</organism>